<dbReference type="InterPro" id="IPR038765">
    <property type="entry name" value="Papain-like_cys_pep_sf"/>
</dbReference>
<dbReference type="PROSITE" id="PS00972">
    <property type="entry name" value="USP_1"/>
    <property type="match status" value="1"/>
</dbReference>
<reference evidence="2" key="1">
    <citation type="journal article" date="2020" name="Nature">
        <title>Giant virus diversity and host interactions through global metagenomics.</title>
        <authorList>
            <person name="Schulz F."/>
            <person name="Roux S."/>
            <person name="Paez-Espino D."/>
            <person name="Jungbluth S."/>
            <person name="Walsh D.A."/>
            <person name="Denef V.J."/>
            <person name="McMahon K.D."/>
            <person name="Konstantinidis K.T."/>
            <person name="Eloe-Fadrosh E.A."/>
            <person name="Kyrpides N.C."/>
            <person name="Woyke T."/>
        </authorList>
    </citation>
    <scope>NUCLEOTIDE SEQUENCE</scope>
    <source>
        <strain evidence="2">GVMAG-S-ERX555997-44</strain>
    </source>
</reference>
<dbReference type="GO" id="GO:0016579">
    <property type="term" value="P:protein deubiquitination"/>
    <property type="evidence" value="ECO:0007669"/>
    <property type="project" value="InterPro"/>
</dbReference>
<name>A0A6C0F708_9ZZZZ</name>
<dbReference type="GO" id="GO:0004843">
    <property type="term" value="F:cysteine-type deubiquitinase activity"/>
    <property type="evidence" value="ECO:0007669"/>
    <property type="project" value="InterPro"/>
</dbReference>
<dbReference type="EMBL" id="MN738800">
    <property type="protein sequence ID" value="QHT37596.1"/>
    <property type="molecule type" value="Genomic_DNA"/>
</dbReference>
<evidence type="ECO:0000313" key="2">
    <source>
        <dbReference type="EMBL" id="QHT37596.1"/>
    </source>
</evidence>
<proteinExistence type="predicted"/>
<dbReference type="PROSITE" id="PS00973">
    <property type="entry name" value="USP_2"/>
    <property type="match status" value="1"/>
</dbReference>
<dbReference type="Gene3D" id="3.90.70.10">
    <property type="entry name" value="Cysteine proteinases"/>
    <property type="match status" value="1"/>
</dbReference>
<protein>
    <recommendedName>
        <fullName evidence="1">USP domain-containing protein</fullName>
    </recommendedName>
</protein>
<sequence length="349" mass="40484">MKIYNMMASLEQPYNYNGKGLTGLGNLGNTCFINSTVQCLSHTYALNDFLNSGTYKKRINKIPESLLLLEWDKLRQLMWSENCIIKPSGFISAVQKVASLKEIDIFTGYAQNDLTEFLTFLLMSFHESIKREVDMNIKGNIENNVDKLAINCYKMMKNMYSKEYSEFLNMFYGIHVSKIVSKESDYESASPEPFFMLNVPIGKKKTLEESIRLYTEEEELESKIINENTKEKELATKQIVFWNLPNILIITLKRFNNNNKKNNELVDFPSENFDLSKYVVGYNKNSYKYDLFGICNHSGDVSGGHYTSFVKNANGNWYHFNDTHVNKVNESSIKTNMAYCFFYCKKILQ</sequence>
<dbReference type="InterPro" id="IPR001394">
    <property type="entry name" value="Peptidase_C19_UCH"/>
</dbReference>
<dbReference type="AlphaFoldDB" id="A0A6C0F708"/>
<dbReference type="InterPro" id="IPR028889">
    <property type="entry name" value="USP"/>
</dbReference>
<dbReference type="InterPro" id="IPR018200">
    <property type="entry name" value="USP_CS"/>
</dbReference>
<dbReference type="PANTHER" id="PTHR21646">
    <property type="entry name" value="UBIQUITIN CARBOXYL-TERMINAL HYDROLASE"/>
    <property type="match status" value="1"/>
</dbReference>
<dbReference type="SUPFAM" id="SSF54001">
    <property type="entry name" value="Cysteine proteinases"/>
    <property type="match status" value="1"/>
</dbReference>
<dbReference type="PROSITE" id="PS50235">
    <property type="entry name" value="USP_3"/>
    <property type="match status" value="1"/>
</dbReference>
<feature type="domain" description="USP" evidence="1">
    <location>
        <begin position="22"/>
        <end position="346"/>
    </location>
</feature>
<dbReference type="Pfam" id="PF00443">
    <property type="entry name" value="UCH"/>
    <property type="match status" value="1"/>
</dbReference>
<accession>A0A6C0F708</accession>
<organism evidence="2">
    <name type="scientific">viral metagenome</name>
    <dbReference type="NCBI Taxonomy" id="1070528"/>
    <lineage>
        <taxon>unclassified sequences</taxon>
        <taxon>metagenomes</taxon>
        <taxon>organismal metagenomes</taxon>
    </lineage>
</organism>
<dbReference type="InterPro" id="IPR050185">
    <property type="entry name" value="Ub_carboxyl-term_hydrolase"/>
</dbReference>
<evidence type="ECO:0000259" key="1">
    <source>
        <dbReference type="PROSITE" id="PS50235"/>
    </source>
</evidence>